<accession>M2T9F4</accession>
<keyword evidence="10" id="KW-1185">Reference proteome</keyword>
<evidence type="ECO:0000256" key="3">
    <source>
        <dbReference type="ARBA" id="ARBA00022630"/>
    </source>
</evidence>
<organism evidence="9 10">
    <name type="scientific">Pacificimonas flava</name>
    <dbReference type="NCBI Taxonomy" id="1234595"/>
    <lineage>
        <taxon>Bacteria</taxon>
        <taxon>Pseudomonadati</taxon>
        <taxon>Pseudomonadota</taxon>
        <taxon>Alphaproteobacteria</taxon>
        <taxon>Sphingomonadales</taxon>
        <taxon>Sphingosinicellaceae</taxon>
        <taxon>Pacificimonas</taxon>
    </lineage>
</organism>
<dbReference type="PANTHER" id="PTHR43884:SF34">
    <property type="entry name" value="ACYL-COA DEHYDROGENASE FAMILY PROTEIN"/>
    <property type="match status" value="1"/>
</dbReference>
<keyword evidence="5" id="KW-0560">Oxidoreductase</keyword>
<dbReference type="FunFam" id="1.20.140.10:FF:000037">
    <property type="entry name" value="Similar to acyl-CoA dehydrogenase"/>
    <property type="match status" value="1"/>
</dbReference>
<dbReference type="SUPFAM" id="SSF47203">
    <property type="entry name" value="Acyl-CoA dehydrogenase C-terminal domain-like"/>
    <property type="match status" value="1"/>
</dbReference>
<keyword evidence="4 5" id="KW-0274">FAD</keyword>
<dbReference type="Pfam" id="PF00441">
    <property type="entry name" value="Acyl-CoA_dh_1"/>
    <property type="match status" value="1"/>
</dbReference>
<evidence type="ECO:0000313" key="9">
    <source>
        <dbReference type="EMBL" id="EMD83194.1"/>
    </source>
</evidence>
<evidence type="ECO:0000259" key="7">
    <source>
        <dbReference type="Pfam" id="PF02770"/>
    </source>
</evidence>
<dbReference type="Proteomes" id="UP000011717">
    <property type="component" value="Unassembled WGS sequence"/>
</dbReference>
<dbReference type="Gene3D" id="1.10.540.10">
    <property type="entry name" value="Acyl-CoA dehydrogenase/oxidase, N-terminal domain"/>
    <property type="match status" value="1"/>
</dbReference>
<dbReference type="GO" id="GO:0046359">
    <property type="term" value="P:butyrate catabolic process"/>
    <property type="evidence" value="ECO:0007669"/>
    <property type="project" value="TreeGrafter"/>
</dbReference>
<dbReference type="GO" id="GO:0050660">
    <property type="term" value="F:flavin adenine dinucleotide binding"/>
    <property type="evidence" value="ECO:0007669"/>
    <property type="project" value="InterPro"/>
</dbReference>
<dbReference type="RefSeq" id="WP_008600734.1">
    <property type="nucleotide sequence ID" value="NZ_AMRV01000003.1"/>
</dbReference>
<dbReference type="GO" id="GO:0033539">
    <property type="term" value="P:fatty acid beta-oxidation using acyl-CoA dehydrogenase"/>
    <property type="evidence" value="ECO:0007669"/>
    <property type="project" value="TreeGrafter"/>
</dbReference>
<dbReference type="Pfam" id="PF02770">
    <property type="entry name" value="Acyl-CoA_dh_M"/>
    <property type="match status" value="1"/>
</dbReference>
<dbReference type="PANTHER" id="PTHR43884">
    <property type="entry name" value="ACYL-COA DEHYDROGENASE"/>
    <property type="match status" value="1"/>
</dbReference>
<dbReference type="GO" id="GO:0003995">
    <property type="term" value="F:acyl-CoA dehydrogenase activity"/>
    <property type="evidence" value="ECO:0007669"/>
    <property type="project" value="TreeGrafter"/>
</dbReference>
<dbReference type="InterPro" id="IPR006091">
    <property type="entry name" value="Acyl-CoA_Oxase/DH_mid-dom"/>
</dbReference>
<dbReference type="InterPro" id="IPR013786">
    <property type="entry name" value="AcylCoA_DH/ox_N"/>
</dbReference>
<evidence type="ECO:0000259" key="8">
    <source>
        <dbReference type="Pfam" id="PF02771"/>
    </source>
</evidence>
<feature type="domain" description="Acyl-CoA dehydrogenase/oxidase N-terminal" evidence="8">
    <location>
        <begin position="42"/>
        <end position="140"/>
    </location>
</feature>
<sequence length="449" mass="50367">MNFDLPADLTAYLRTLDAFIEAEIKPLEDANDNVRFFDHRREYARTNFEAGGLPSEAWEALLRAAVRKADAAGHWRFSAPKAYGGRDGLNLWMAVIREYLAAKGLGLHNDLQNEHSIVGNFPFVAMYEQFGTEEQKREFILGGFEGTRRVTFGLTEPAHGSDATHMETTAAAETRNGTPGYRIDGEKMWTTGMHVATHCAVFARTSGKDGDARGITCFLVPAESIQVEEYLWTYNMPTDHPHIRIAGVWVPESAILGPVGGGLALAQSFVHQNRIRQAASSLGAAVYCIEESVKYARARRPFGEDLARNQAIQFPLVELATQCEMLRLLIRKTASDMDATPHVEIETRLSDKVSMCNYWANRLCCEAADRAIQVHGGLGYSRHKPFEHIYRHHRRYRITEGAEEIQMRKVGAYLFGYLGPRKAELSNVPYEEVDAHASQIRPRMHAAPQ</sequence>
<evidence type="ECO:0000259" key="6">
    <source>
        <dbReference type="Pfam" id="PF00441"/>
    </source>
</evidence>
<comment type="similarity">
    <text evidence="2 5">Belongs to the acyl-CoA dehydrogenase family.</text>
</comment>
<evidence type="ECO:0000256" key="5">
    <source>
        <dbReference type="RuleBase" id="RU362125"/>
    </source>
</evidence>
<name>M2T9F4_9SPHN</name>
<dbReference type="InterPro" id="IPR009075">
    <property type="entry name" value="AcylCo_DH/oxidase_C"/>
</dbReference>
<feature type="domain" description="Acyl-CoA dehydrogenase/oxidase C-terminal" evidence="6">
    <location>
        <begin position="260"/>
        <end position="412"/>
    </location>
</feature>
<evidence type="ECO:0000313" key="10">
    <source>
        <dbReference type="Proteomes" id="UP000011717"/>
    </source>
</evidence>
<feature type="domain" description="Acyl-CoA oxidase/dehydrogenase middle" evidence="7">
    <location>
        <begin position="152"/>
        <end position="224"/>
    </location>
</feature>
<dbReference type="InterPro" id="IPR036250">
    <property type="entry name" value="AcylCo_DH-like_C"/>
</dbReference>
<evidence type="ECO:0000256" key="4">
    <source>
        <dbReference type="ARBA" id="ARBA00022827"/>
    </source>
</evidence>
<dbReference type="PATRIC" id="fig|1234595.3.peg.1097"/>
<dbReference type="InterPro" id="IPR037069">
    <property type="entry name" value="AcylCoA_DH/ox_N_sf"/>
</dbReference>
<comment type="caution">
    <text evidence="9">The sequence shown here is derived from an EMBL/GenBank/DDBJ whole genome shotgun (WGS) entry which is preliminary data.</text>
</comment>
<keyword evidence="3 5" id="KW-0285">Flavoprotein</keyword>
<dbReference type="InterPro" id="IPR009100">
    <property type="entry name" value="AcylCoA_DH/oxidase_NM_dom_sf"/>
</dbReference>
<dbReference type="AlphaFoldDB" id="M2T9F4"/>
<evidence type="ECO:0000256" key="1">
    <source>
        <dbReference type="ARBA" id="ARBA00001974"/>
    </source>
</evidence>
<gene>
    <name evidence="9" type="ORF">C725_1095</name>
</gene>
<dbReference type="CDD" id="cd00567">
    <property type="entry name" value="ACAD"/>
    <property type="match status" value="1"/>
</dbReference>
<evidence type="ECO:0000256" key="2">
    <source>
        <dbReference type="ARBA" id="ARBA00009347"/>
    </source>
</evidence>
<dbReference type="EMBL" id="AMRV01000003">
    <property type="protein sequence ID" value="EMD83194.1"/>
    <property type="molecule type" value="Genomic_DNA"/>
</dbReference>
<dbReference type="SUPFAM" id="SSF56645">
    <property type="entry name" value="Acyl-CoA dehydrogenase NM domain-like"/>
    <property type="match status" value="1"/>
</dbReference>
<dbReference type="Pfam" id="PF02771">
    <property type="entry name" value="Acyl-CoA_dh_N"/>
    <property type="match status" value="1"/>
</dbReference>
<proteinExistence type="inferred from homology"/>
<dbReference type="OrthoDB" id="9780544at2"/>
<comment type="cofactor">
    <cofactor evidence="1 5">
        <name>FAD</name>
        <dbReference type="ChEBI" id="CHEBI:57692"/>
    </cofactor>
</comment>
<dbReference type="InterPro" id="IPR046373">
    <property type="entry name" value="Acyl-CoA_Oxase/DH_mid-dom_sf"/>
</dbReference>
<dbReference type="Gene3D" id="2.40.110.10">
    <property type="entry name" value="Butyryl-CoA Dehydrogenase, subunit A, domain 2"/>
    <property type="match status" value="1"/>
</dbReference>
<protein>
    <submittedName>
        <fullName evidence="9">Acyl-CoA dehydrogenase, short-chain specific</fullName>
    </submittedName>
</protein>
<reference evidence="9 10" key="1">
    <citation type="journal article" date="2013" name="Genome Announc.">
        <title>Draft Genome Sequence of Strain JLT2015T, Belonging to the Family Sphingomonadaceae of the Alphaproteobacteria.</title>
        <authorList>
            <person name="Tang K."/>
            <person name="Liu K."/>
            <person name="Li S."/>
            <person name="Jiao N."/>
        </authorList>
    </citation>
    <scope>NUCLEOTIDE SEQUENCE [LARGE SCALE GENOMIC DNA]</scope>
    <source>
        <strain evidence="9 10">JLT2015</strain>
    </source>
</reference>
<dbReference type="Gene3D" id="1.20.140.10">
    <property type="entry name" value="Butyryl-CoA Dehydrogenase, subunit A, domain 3"/>
    <property type="match status" value="1"/>
</dbReference>